<feature type="chain" id="PRO_5008535135" evidence="1">
    <location>
        <begin position="37"/>
        <end position="714"/>
    </location>
</feature>
<dbReference type="EMBL" id="CP016808">
    <property type="protein sequence ID" value="ANY66949.1"/>
    <property type="molecule type" value="Genomic_DNA"/>
</dbReference>
<dbReference type="AlphaFoldDB" id="A0A1B2DGZ4"/>
<proteinExistence type="predicted"/>
<gene>
    <name evidence="2" type="ORF">BBD42_11060</name>
</gene>
<evidence type="ECO:0000313" key="2">
    <source>
        <dbReference type="EMBL" id="ANY66949.1"/>
    </source>
</evidence>
<accession>A0A1B2DGZ4</accession>
<name>A0A1B2DGZ4_9BACL</name>
<dbReference type="RefSeq" id="WP_099518223.1">
    <property type="nucleotide sequence ID" value="NZ_CP016808.1"/>
</dbReference>
<organism evidence="2">
    <name type="scientific">Paenibacillus sp. BIHB 4019</name>
    <dbReference type="NCBI Taxonomy" id="1870819"/>
    <lineage>
        <taxon>Bacteria</taxon>
        <taxon>Bacillati</taxon>
        <taxon>Bacillota</taxon>
        <taxon>Bacilli</taxon>
        <taxon>Bacillales</taxon>
        <taxon>Paenibacillaceae</taxon>
        <taxon>Paenibacillus</taxon>
    </lineage>
</organism>
<reference evidence="2" key="1">
    <citation type="submission" date="2016-08" db="EMBL/GenBank/DDBJ databases">
        <title>Complete Genome Seqeunce of Paenibacillus sp. BIHB 4019 from tea rhizoplane.</title>
        <authorList>
            <person name="Thakur R."/>
            <person name="Swarnkar M.K."/>
            <person name="Gulati A."/>
        </authorList>
    </citation>
    <scope>NUCLEOTIDE SEQUENCE [LARGE SCALE GENOMIC DNA]</scope>
    <source>
        <strain evidence="2">BIHB4019</strain>
    </source>
</reference>
<feature type="signal peptide" evidence="1">
    <location>
        <begin position="1"/>
        <end position="36"/>
    </location>
</feature>
<sequence>MQTVVSGSSRLKWRFYVAMLLVAALLFPALPSSSEAASNASSIKPVYINSNSYVKLDSADILSTSKGKTASFTITLYNGGSKAINLQDYWFRLASTSGTKYTLYMLDSDKTKKTVQANSNVTLTFYSELPSSMTLPKLIFKVVKFDFSVAGYEKTLGQFKFPADYSTDVKAGGYTSVKLNSTPVNIRISKSTMSTSTDNNTVNIELAMRNTSSSELSIANLQFLAQSAAGGMYKMKVTSTTSGTADAIVLRPKILETIKLSITLPKSVSIKGQKLVITQGISSGSGEGASTLSLPVSKIGYNLKTANTTTATNYEYIKDDYTYKMNVASIQRNTWGGEDSLIGKLVITNTSSKTAPIPAVEGSLYLGDNAAVKTTIIPFTNPVAIPAKSSITIYYTGTVPTTTSLTDLKLKLFEKSGESQTELAALKTPAVIVPKSIAIGSENKVNDIGENFTVNVMKTQLLEGTSNNLYAVYLDVTNKQSRAIATSKLVGYLKTADGDKYDIKLLKTSNLINPGKKEQIIVTTEVPKQLDLTGATVVLGSAFNAQGIVKKDDAEISGFVNPVSYALPQYGQTVTSEFNKVQVGPYTINMDNIITYLTDDKIDVDFSGQVTKDLSYEGFSAKKFTFAIEDQSTNLSMINAPFELEGASGTAGQYVWKVGNNYTNIVQSVTDKLVAKTIQLTIYEEINGYKTKLVSKNIKWSAYLNWADPNNKEF</sequence>
<evidence type="ECO:0000256" key="1">
    <source>
        <dbReference type="SAM" id="SignalP"/>
    </source>
</evidence>
<protein>
    <submittedName>
        <fullName evidence="2">Uncharacterized protein</fullName>
    </submittedName>
</protein>
<keyword evidence="1" id="KW-0732">Signal</keyword>